<evidence type="ECO:0000313" key="2">
    <source>
        <dbReference type="Proteomes" id="UP000234300"/>
    </source>
</evidence>
<accession>A0A2H1K3Y2</accession>
<gene>
    <name evidence="1" type="ORF">BAURA86_02386</name>
</gene>
<name>A0A2H1K3Y2_BREAU</name>
<proteinExistence type="predicted"/>
<dbReference type="EMBL" id="FXZI01000008">
    <property type="protein sequence ID" value="SMX94495.1"/>
    <property type="molecule type" value="Genomic_DNA"/>
</dbReference>
<dbReference type="Proteomes" id="UP000234300">
    <property type="component" value="Unassembled WGS sequence"/>
</dbReference>
<organism evidence="1 2">
    <name type="scientific">Brevibacterium aurantiacum</name>
    <dbReference type="NCBI Taxonomy" id="273384"/>
    <lineage>
        <taxon>Bacteria</taxon>
        <taxon>Bacillati</taxon>
        <taxon>Actinomycetota</taxon>
        <taxon>Actinomycetes</taxon>
        <taxon>Micrococcales</taxon>
        <taxon>Brevibacteriaceae</taxon>
        <taxon>Brevibacterium</taxon>
    </lineage>
</organism>
<dbReference type="AlphaFoldDB" id="A0A2H1K3Y2"/>
<sequence length="48" mass="5484">MRKDMCQRIAASPRMLMTVRVDNALLQILLDRFGSDQSINGPVVPRLR</sequence>
<protein>
    <submittedName>
        <fullName evidence="1">Uncharacterized protein</fullName>
    </submittedName>
</protein>
<evidence type="ECO:0000313" key="1">
    <source>
        <dbReference type="EMBL" id="SMX94495.1"/>
    </source>
</evidence>
<reference evidence="1 2" key="1">
    <citation type="submission" date="2017-03" db="EMBL/GenBank/DDBJ databases">
        <authorList>
            <person name="Afonso C.L."/>
            <person name="Miller P.J."/>
            <person name="Scott M.A."/>
            <person name="Spackman E."/>
            <person name="Goraichik I."/>
            <person name="Dimitrov K.M."/>
            <person name="Suarez D.L."/>
            <person name="Swayne D.E."/>
        </authorList>
    </citation>
    <scope>NUCLEOTIDE SEQUENCE [LARGE SCALE GENOMIC DNA]</scope>
    <source>
        <strain evidence="2">8(6)</strain>
    </source>
</reference>